<gene>
    <name evidence="1" type="ORF">P1J78_19810</name>
</gene>
<organism evidence="1 2">
    <name type="scientific">Psychromarinibacter sediminicola</name>
    <dbReference type="NCBI Taxonomy" id="3033385"/>
    <lineage>
        <taxon>Bacteria</taxon>
        <taxon>Pseudomonadati</taxon>
        <taxon>Pseudomonadota</taxon>
        <taxon>Alphaproteobacteria</taxon>
        <taxon>Rhodobacterales</taxon>
        <taxon>Paracoccaceae</taxon>
        <taxon>Psychromarinibacter</taxon>
    </lineage>
</organism>
<sequence length="257" mass="29129">MMYYLMPQYKWEIYGWHWEITPRVAETLELLHDAGIVFDIWNSPQISAVEWLIDGKIAIPKETFLKPEGEELFFRIAGLYELAASGGVIGLGELQVAIESLGQAEKSARAALQKIKKVPDGAREFYFSECITTPLEMSVVGMKKQIKRYEGLRQLHADTYLKLRGYEMPKGRKRPPQILRDIATINAADIYLNFAGEQPKPGNRKSFKTFLNLFVDGLPGLSDKSMDEHAKLVTKEGGYKGTPISEIMQRHPSHPTK</sequence>
<dbReference type="Proteomes" id="UP001220964">
    <property type="component" value="Unassembled WGS sequence"/>
</dbReference>
<name>A0AAE3NVR1_9RHOB</name>
<evidence type="ECO:0000313" key="1">
    <source>
        <dbReference type="EMBL" id="MDF0602996.1"/>
    </source>
</evidence>
<reference evidence="1" key="1">
    <citation type="submission" date="2023-03" db="EMBL/GenBank/DDBJ databases">
        <title>Multiphase analysis and comparison of six strains from genera Psychromarinibacter, Lutimaribacter, and Maritimibacter, including a novel species: Psychromarinibacter sediminicola sp. nov.</title>
        <authorList>
            <person name="Wang Y.-H."/>
            <person name="Ye M.-Q."/>
            <person name="Du Z.-J."/>
        </authorList>
    </citation>
    <scope>NUCLEOTIDE SEQUENCE</scope>
    <source>
        <strain evidence="1">C21-152</strain>
    </source>
</reference>
<accession>A0AAE3NVR1</accession>
<evidence type="ECO:0000313" key="2">
    <source>
        <dbReference type="Proteomes" id="UP001220964"/>
    </source>
</evidence>
<proteinExistence type="predicted"/>
<comment type="caution">
    <text evidence="1">The sequence shown here is derived from an EMBL/GenBank/DDBJ whole genome shotgun (WGS) entry which is preliminary data.</text>
</comment>
<keyword evidence="2" id="KW-1185">Reference proteome</keyword>
<dbReference type="AlphaFoldDB" id="A0AAE3NVR1"/>
<dbReference type="RefSeq" id="WP_275569120.1">
    <property type="nucleotide sequence ID" value="NZ_JARGYC010000070.1"/>
</dbReference>
<protein>
    <submittedName>
        <fullName evidence="1">Uncharacterized protein</fullName>
    </submittedName>
</protein>
<dbReference type="EMBL" id="JARGYC010000070">
    <property type="protein sequence ID" value="MDF0602996.1"/>
    <property type="molecule type" value="Genomic_DNA"/>
</dbReference>